<keyword evidence="1" id="KW-0378">Hydrolase</keyword>
<dbReference type="EMBL" id="SMOG01000001">
    <property type="protein sequence ID" value="TDF74631.1"/>
    <property type="molecule type" value="Genomic_DNA"/>
</dbReference>
<reference evidence="1" key="1">
    <citation type="submission" date="2019-03" db="EMBL/GenBank/DDBJ databases">
        <title>Candidatus Syntrophosphaera thermopropionivorans: a novel player in syntrophic propionate oxidation during anaerobic digestion.</title>
        <authorList>
            <person name="Dyksma S."/>
        </authorList>
    </citation>
    <scope>NUCLEOTIDE SEQUENCE</scope>
    <source>
        <strain evidence="1">W5</strain>
    </source>
</reference>
<proteinExistence type="predicted"/>
<organism evidence="1 2">
    <name type="scientific">Candidatus Syntrophosphaera thermopropionivorans</name>
    <dbReference type="NCBI Taxonomy" id="2593015"/>
    <lineage>
        <taxon>Bacteria</taxon>
        <taxon>Pseudomonadati</taxon>
        <taxon>Candidatus Cloacimonadota</taxon>
        <taxon>Candidatus Cloacimonadia</taxon>
        <taxon>Candidatus Cloacimonadales</taxon>
        <taxon>Candidatus Cloacimonadaceae</taxon>
        <taxon>Candidatus Syntrophosphaera</taxon>
    </lineage>
</organism>
<dbReference type="EC" id="3.5.4.4" evidence="1"/>
<keyword evidence="2" id="KW-1185">Reference proteome</keyword>
<evidence type="ECO:0000313" key="1">
    <source>
        <dbReference type="EMBL" id="TDF74631.1"/>
    </source>
</evidence>
<accession>A0AC61QKY0</accession>
<protein>
    <submittedName>
        <fullName evidence="1">Adenosine deaminase</fullName>
        <ecNumber evidence="1">3.5.4.4</ecNumber>
    </submittedName>
</protein>
<name>A0AC61QKY0_9BACT</name>
<gene>
    <name evidence="1" type="primary">add</name>
    <name evidence="1" type="ORF">E0946_00685</name>
</gene>
<dbReference type="Proteomes" id="UP000294588">
    <property type="component" value="Unassembled WGS sequence"/>
</dbReference>
<comment type="caution">
    <text evidence="1">The sequence shown here is derived from an EMBL/GenBank/DDBJ whole genome shotgun (WGS) entry which is preliminary data.</text>
</comment>
<sequence>MNIKLTREFVQKLPKTDLHVHLDGSVRINTIIDLAKKFNIQLPTMDPGELRKLIVCDEHTRSLEEYLRGFDIVNLVLQTKEGLYRAAYELAEDAANENVRYMEVRFSPILHTKKGLKMTEITQSVIDGLRQAEREFPIETGVIICGLRNMDPTTSIKLAELAVAFKNRGVVGFDLAGSEFNYPAKEHKEAFELSLKNNLNITIHAGEAYGPDSIHQAVHYCGAHRIGHGTRLVEDGDLLNYVNDHRIPLEICIKSNFHTKAVPNIQSHPIDFYIDYGLRVTINTDNRTISDTTVTDEYMLAINELHLDYPTIKNVILNGFKSAFLPYKERVRLINETLRELEELEKSELKTTIKMKENL</sequence>
<evidence type="ECO:0000313" key="2">
    <source>
        <dbReference type="Proteomes" id="UP000294588"/>
    </source>
</evidence>